<dbReference type="EMBL" id="MHOI01000005">
    <property type="protein sequence ID" value="OGZ61980.1"/>
    <property type="molecule type" value="Genomic_DNA"/>
</dbReference>
<keyword evidence="1" id="KW-1133">Transmembrane helix</keyword>
<sequence>MKQKDNIVFVDGGDDLTSVLDSVLNNVGDVVYVVLNDDTNIASNILNLRLLKREADGVGKRVVIVTKNGRFRELAERAGISTLNESPKAETEPRKYAKALNSEHSGKRIVSDIIVRPVNAAKAVEKAIPPSVPTFAQRLEQAPEEKSAKEKATRRGIAQRFIPIRRRLSRNLLQISGAELLRNKNYMGRGINGFLIKLPRFLLQSPKWTFAGISALAVFLVILFVVLSVLPRVTLSITPQSIEDTISFTLVFDTNVTTSNFERNIIPAQIFEETGSKSAQFEASGQAEVNENAAGTIRVFNEFSSSPQTLVANTRFLSSDGKLFRTTETVVVPGAKIDDGKIIASSTTVEVRAADPGEAFNIGSSTFSIPGFKGTPKFLSFYGKSESAMEGGFKGVRAIITGEDEARAREELRVNLLDKLTEILRTKVPSNLIMIDDSLSVEFIKFDVRTDGFENSNKFSIDADGVARVFLVQKEDVEAAIQYNFRTSNEFSQDFELSSQRSISYIVKDADYEKGVARTGINVVQTFNRVVGVEGILEEIKGKNEVEVRRILASYEELASAQVRFWPFWVKSVPRNVEDITVEVNKK</sequence>
<dbReference type="AlphaFoldDB" id="A0A1G2HI75"/>
<reference evidence="2 3" key="1">
    <citation type="journal article" date="2016" name="Nat. Commun.">
        <title>Thousands of microbial genomes shed light on interconnected biogeochemical processes in an aquifer system.</title>
        <authorList>
            <person name="Anantharaman K."/>
            <person name="Brown C.T."/>
            <person name="Hug L.A."/>
            <person name="Sharon I."/>
            <person name="Castelle C.J."/>
            <person name="Probst A.J."/>
            <person name="Thomas B.C."/>
            <person name="Singh A."/>
            <person name="Wilkins M.J."/>
            <person name="Karaoz U."/>
            <person name="Brodie E.L."/>
            <person name="Williams K.H."/>
            <person name="Hubbard S.S."/>
            <person name="Banfield J.F."/>
        </authorList>
    </citation>
    <scope>NUCLEOTIDE SEQUENCE [LARGE SCALE GENOMIC DNA]</scope>
</reference>
<protein>
    <recommendedName>
        <fullName evidence="4">Baseplate protein J-like domain-containing protein</fullName>
    </recommendedName>
</protein>
<keyword evidence="1" id="KW-0812">Transmembrane</keyword>
<evidence type="ECO:0000313" key="3">
    <source>
        <dbReference type="Proteomes" id="UP000179153"/>
    </source>
</evidence>
<evidence type="ECO:0008006" key="4">
    <source>
        <dbReference type="Google" id="ProtNLM"/>
    </source>
</evidence>
<evidence type="ECO:0000256" key="1">
    <source>
        <dbReference type="SAM" id="Phobius"/>
    </source>
</evidence>
<feature type="transmembrane region" description="Helical" evidence="1">
    <location>
        <begin position="208"/>
        <end position="230"/>
    </location>
</feature>
<accession>A0A1G2HI75</accession>
<name>A0A1G2HI75_9BACT</name>
<evidence type="ECO:0000313" key="2">
    <source>
        <dbReference type="EMBL" id="OGZ61980.1"/>
    </source>
</evidence>
<dbReference type="STRING" id="1802163.A2932_00635"/>
<gene>
    <name evidence="2" type="ORF">A2932_00635</name>
</gene>
<proteinExistence type="predicted"/>
<comment type="caution">
    <text evidence="2">The sequence shown here is derived from an EMBL/GenBank/DDBJ whole genome shotgun (WGS) entry which is preliminary data.</text>
</comment>
<keyword evidence="1" id="KW-0472">Membrane</keyword>
<organism evidence="2 3">
    <name type="scientific">Candidatus Spechtbacteria bacterium RIFCSPLOWO2_01_FULL_46_10</name>
    <dbReference type="NCBI Taxonomy" id="1802163"/>
    <lineage>
        <taxon>Bacteria</taxon>
        <taxon>Candidatus Spechtiibacteriota</taxon>
    </lineage>
</organism>
<dbReference type="Proteomes" id="UP000179153">
    <property type="component" value="Unassembled WGS sequence"/>
</dbReference>